<dbReference type="InterPro" id="IPR016162">
    <property type="entry name" value="Ald_DH_N"/>
</dbReference>
<comment type="similarity">
    <text evidence="2 8">Belongs to the aldehyde dehydrogenase family.</text>
</comment>
<accession>A0A9N9VDK6</accession>
<dbReference type="GO" id="GO:0009450">
    <property type="term" value="P:gamma-aminobutyric acid catabolic process"/>
    <property type="evidence" value="ECO:0007669"/>
    <property type="project" value="TreeGrafter"/>
</dbReference>
<protein>
    <recommendedName>
        <fullName evidence="6">succinate-semialdehyde dehydrogenase [NAD(P)(+)]</fullName>
        <ecNumber evidence="6">1.2.1.16</ecNumber>
    </recommendedName>
</protein>
<comment type="catalytic activity">
    <reaction evidence="4">
        <text>succinate semialdehyde + NADP(+) + H2O = succinate + NADPH + 2 H(+)</text>
        <dbReference type="Rhea" id="RHEA:13213"/>
        <dbReference type="ChEBI" id="CHEBI:15377"/>
        <dbReference type="ChEBI" id="CHEBI:15378"/>
        <dbReference type="ChEBI" id="CHEBI:30031"/>
        <dbReference type="ChEBI" id="CHEBI:57706"/>
        <dbReference type="ChEBI" id="CHEBI:57783"/>
        <dbReference type="ChEBI" id="CHEBI:58349"/>
        <dbReference type="EC" id="1.2.1.16"/>
    </reaction>
</comment>
<dbReference type="Proteomes" id="UP000696573">
    <property type="component" value="Unassembled WGS sequence"/>
</dbReference>
<dbReference type="OrthoDB" id="310895at2759"/>
<dbReference type="Pfam" id="PF00171">
    <property type="entry name" value="Aldedh"/>
    <property type="match status" value="1"/>
</dbReference>
<dbReference type="InterPro" id="IPR016161">
    <property type="entry name" value="Ald_DH/histidinol_DH"/>
</dbReference>
<evidence type="ECO:0000256" key="3">
    <source>
        <dbReference type="ARBA" id="ARBA00023002"/>
    </source>
</evidence>
<dbReference type="CDD" id="cd07103">
    <property type="entry name" value="ALDH_F5_SSADH_GabD"/>
    <property type="match status" value="1"/>
</dbReference>
<sequence length="488" mass="52153">MELKDKTLLIDKNYIEGKWQSSVTGEVFEIFDPASGLGIGTCPESSTKDVEAAIAAAEAAFQFWGSTMPRERARVLRRWAELILENEDDVALIITRENGKIFADARKEVLMAAQYLEWFSEEAPRIYGDTISPSSSSLAEITVRKEPIGVCGLITPWNFPAAMVTRKIGPALAAGCTVVLKSAGETPLTANALVALGVRAGIPKGVVNVVSAMSNTVEVGSVICRSNIVRKISFTGSTRVGKLLMEQSSPTLKKLSLELGGNAPFIVFEDADLDIAVSSLLNNKFRCSGQTCVCANRIYVQGSIFERFQGKLKKAIAGLKLGPASSPQSTMGPLITSAAVNRVSALVNDAVQSGAEIIIGGECCADLGPCYYKPTILTNMNPTMRIAQEEIFGPVACLFPFDSEQDLIKKANDCDVGLAAYLFTQTLDRISRLSRNLQFGMIAINTGIVADPAAPFGGVKHSGLGREGSKYGIDDYVQLKSIVTGSGS</sequence>
<dbReference type="PROSITE" id="PS00070">
    <property type="entry name" value="ALDEHYDE_DEHYDR_CYS"/>
    <property type="match status" value="1"/>
</dbReference>
<dbReference type="PROSITE" id="PS00687">
    <property type="entry name" value="ALDEHYDE_DEHYDR_GLU"/>
    <property type="match status" value="1"/>
</dbReference>
<dbReference type="AlphaFoldDB" id="A0A9N9VDK6"/>
<evidence type="ECO:0000313" key="10">
    <source>
        <dbReference type="EMBL" id="CAH0021259.1"/>
    </source>
</evidence>
<dbReference type="PANTHER" id="PTHR43353:SF11">
    <property type="entry name" value="SUCCINATE SEMIALDEHYDE DEHYDROGENASE (EUROFUNG)"/>
    <property type="match status" value="1"/>
</dbReference>
<keyword evidence="3 8" id="KW-0560">Oxidoreductase</keyword>
<evidence type="ECO:0000256" key="5">
    <source>
        <dbReference type="ARBA" id="ARBA00052698"/>
    </source>
</evidence>
<dbReference type="FunFam" id="3.40.309.10:FF:000004">
    <property type="entry name" value="Succinate-semialdehyde dehydrogenase I"/>
    <property type="match status" value="1"/>
</dbReference>
<feature type="domain" description="Aldehyde dehydrogenase" evidence="9">
    <location>
        <begin position="19"/>
        <end position="482"/>
    </location>
</feature>
<dbReference type="InterPro" id="IPR016163">
    <property type="entry name" value="Ald_DH_C"/>
</dbReference>
<evidence type="ECO:0000259" key="9">
    <source>
        <dbReference type="Pfam" id="PF00171"/>
    </source>
</evidence>
<evidence type="ECO:0000256" key="8">
    <source>
        <dbReference type="RuleBase" id="RU003345"/>
    </source>
</evidence>
<comment type="pathway">
    <text evidence="1">Amino-acid degradation; 4-aminobutanoate degradation.</text>
</comment>
<dbReference type="GO" id="GO:0005737">
    <property type="term" value="C:cytoplasm"/>
    <property type="evidence" value="ECO:0007669"/>
    <property type="project" value="TreeGrafter"/>
</dbReference>
<evidence type="ECO:0000256" key="6">
    <source>
        <dbReference type="ARBA" id="ARBA00067047"/>
    </source>
</evidence>
<dbReference type="FunFam" id="3.40.605.10:FF:000005">
    <property type="entry name" value="Succinate-semialdehyde dehydrogenase I"/>
    <property type="match status" value="1"/>
</dbReference>
<evidence type="ECO:0000256" key="2">
    <source>
        <dbReference type="ARBA" id="ARBA00009986"/>
    </source>
</evidence>
<evidence type="ECO:0000256" key="4">
    <source>
        <dbReference type="ARBA" id="ARBA00050387"/>
    </source>
</evidence>
<dbReference type="GO" id="GO:0004777">
    <property type="term" value="F:succinate-semialdehyde dehydrogenase (NAD+) activity"/>
    <property type="evidence" value="ECO:0007669"/>
    <property type="project" value="TreeGrafter"/>
</dbReference>
<evidence type="ECO:0000256" key="1">
    <source>
        <dbReference type="ARBA" id="ARBA00005176"/>
    </source>
</evidence>
<name>A0A9N9VDK6_9HYPO</name>
<dbReference type="InterPro" id="IPR015590">
    <property type="entry name" value="Aldehyde_DH_dom"/>
</dbReference>
<dbReference type="PANTHER" id="PTHR43353">
    <property type="entry name" value="SUCCINATE-SEMIALDEHYDE DEHYDROGENASE, MITOCHONDRIAL"/>
    <property type="match status" value="1"/>
</dbReference>
<dbReference type="SUPFAM" id="SSF53720">
    <property type="entry name" value="ALDH-like"/>
    <property type="match status" value="1"/>
</dbReference>
<dbReference type="InterPro" id="IPR016160">
    <property type="entry name" value="Ald_DH_CS_CYS"/>
</dbReference>
<dbReference type="EMBL" id="CABFNQ020000653">
    <property type="protein sequence ID" value="CAH0021259.1"/>
    <property type="molecule type" value="Genomic_DNA"/>
</dbReference>
<dbReference type="EC" id="1.2.1.16" evidence="6"/>
<keyword evidence="11" id="KW-1185">Reference proteome</keyword>
<comment type="caution">
    <text evidence="10">The sequence shown here is derived from an EMBL/GenBank/DDBJ whole genome shotgun (WGS) entry which is preliminary data.</text>
</comment>
<dbReference type="InterPro" id="IPR050740">
    <property type="entry name" value="Aldehyde_DH_Superfamily"/>
</dbReference>
<dbReference type="Gene3D" id="3.40.309.10">
    <property type="entry name" value="Aldehyde Dehydrogenase, Chain A, domain 2"/>
    <property type="match status" value="1"/>
</dbReference>
<proteinExistence type="inferred from homology"/>
<evidence type="ECO:0000313" key="11">
    <source>
        <dbReference type="Proteomes" id="UP000696573"/>
    </source>
</evidence>
<comment type="catalytic activity">
    <reaction evidence="5">
        <text>succinate semialdehyde + NAD(+) + H2O = succinate + NADH + 2 H(+)</text>
        <dbReference type="Rhea" id="RHEA:13217"/>
        <dbReference type="ChEBI" id="CHEBI:15377"/>
        <dbReference type="ChEBI" id="CHEBI:15378"/>
        <dbReference type="ChEBI" id="CHEBI:30031"/>
        <dbReference type="ChEBI" id="CHEBI:57540"/>
        <dbReference type="ChEBI" id="CHEBI:57706"/>
        <dbReference type="ChEBI" id="CHEBI:57945"/>
        <dbReference type="EC" id="1.2.1.16"/>
    </reaction>
</comment>
<organism evidence="10 11">
    <name type="scientific">Clonostachys rhizophaga</name>
    <dbReference type="NCBI Taxonomy" id="160324"/>
    <lineage>
        <taxon>Eukaryota</taxon>
        <taxon>Fungi</taxon>
        <taxon>Dikarya</taxon>
        <taxon>Ascomycota</taxon>
        <taxon>Pezizomycotina</taxon>
        <taxon>Sordariomycetes</taxon>
        <taxon>Hypocreomycetidae</taxon>
        <taxon>Hypocreales</taxon>
        <taxon>Bionectriaceae</taxon>
        <taxon>Clonostachys</taxon>
    </lineage>
</organism>
<evidence type="ECO:0000256" key="7">
    <source>
        <dbReference type="PROSITE-ProRule" id="PRU10007"/>
    </source>
</evidence>
<dbReference type="Gene3D" id="3.40.605.10">
    <property type="entry name" value="Aldehyde Dehydrogenase, Chain A, domain 1"/>
    <property type="match status" value="1"/>
</dbReference>
<reference evidence="10" key="1">
    <citation type="submission" date="2021-10" db="EMBL/GenBank/DDBJ databases">
        <authorList>
            <person name="Piombo E."/>
        </authorList>
    </citation>
    <scope>NUCLEOTIDE SEQUENCE</scope>
</reference>
<feature type="active site" evidence="7">
    <location>
        <position position="258"/>
    </location>
</feature>
<gene>
    <name evidence="10" type="ORF">CRHIZ90672A_00011098</name>
</gene>
<dbReference type="InterPro" id="IPR029510">
    <property type="entry name" value="Ald_DH_CS_GLU"/>
</dbReference>